<accession>A0A2N6VLE1</accession>
<feature type="domain" description="NAD-dependent epimerase/dehydratase" evidence="1">
    <location>
        <begin position="3"/>
        <end position="236"/>
    </location>
</feature>
<gene>
    <name evidence="2" type="ORF">CJ199_07700</name>
</gene>
<reference evidence="2 3" key="1">
    <citation type="submission" date="2017-09" db="EMBL/GenBank/DDBJ databases">
        <title>Bacterial strain isolated from the female urinary microbiota.</title>
        <authorList>
            <person name="Thomas-White K."/>
            <person name="Kumar N."/>
            <person name="Forster S."/>
            <person name="Putonti C."/>
            <person name="Lawley T."/>
            <person name="Wolfe A.J."/>
        </authorList>
    </citation>
    <scope>NUCLEOTIDE SEQUENCE [LARGE SCALE GENOMIC DNA]</scope>
    <source>
        <strain evidence="2 3">UMB1301</strain>
    </source>
</reference>
<evidence type="ECO:0000313" key="2">
    <source>
        <dbReference type="EMBL" id="PMD04972.1"/>
    </source>
</evidence>
<dbReference type="AlphaFoldDB" id="A0A2N6VLE1"/>
<dbReference type="GO" id="GO:0005737">
    <property type="term" value="C:cytoplasm"/>
    <property type="evidence" value="ECO:0007669"/>
    <property type="project" value="TreeGrafter"/>
</dbReference>
<dbReference type="InterPro" id="IPR036291">
    <property type="entry name" value="NAD(P)-bd_dom_sf"/>
</dbReference>
<dbReference type="PANTHER" id="PTHR48079">
    <property type="entry name" value="PROTEIN YEEZ"/>
    <property type="match status" value="1"/>
</dbReference>
<dbReference type="Proteomes" id="UP000235598">
    <property type="component" value="Unassembled WGS sequence"/>
</dbReference>
<dbReference type="InterPro" id="IPR051783">
    <property type="entry name" value="NAD(P)-dependent_oxidoreduct"/>
</dbReference>
<dbReference type="Pfam" id="PF01370">
    <property type="entry name" value="Epimerase"/>
    <property type="match status" value="1"/>
</dbReference>
<dbReference type="PANTHER" id="PTHR48079:SF6">
    <property type="entry name" value="NAD(P)-BINDING DOMAIN-CONTAINING PROTEIN-RELATED"/>
    <property type="match status" value="1"/>
</dbReference>
<protein>
    <recommendedName>
        <fullName evidence="1">NAD-dependent epimerase/dehydratase domain-containing protein</fullName>
    </recommendedName>
</protein>
<dbReference type="InterPro" id="IPR001509">
    <property type="entry name" value="Epimerase_deHydtase"/>
</dbReference>
<dbReference type="GO" id="GO:0004029">
    <property type="term" value="F:aldehyde dehydrogenase (NAD+) activity"/>
    <property type="evidence" value="ECO:0007669"/>
    <property type="project" value="TreeGrafter"/>
</dbReference>
<name>A0A2N6VLE1_9MICO</name>
<dbReference type="OrthoDB" id="3174087at2"/>
<evidence type="ECO:0000313" key="3">
    <source>
        <dbReference type="Proteomes" id="UP000235598"/>
    </source>
</evidence>
<proteinExistence type="predicted"/>
<dbReference type="SUPFAM" id="SSF51735">
    <property type="entry name" value="NAD(P)-binding Rossmann-fold domains"/>
    <property type="match status" value="1"/>
</dbReference>
<comment type="caution">
    <text evidence="2">The sequence shown here is derived from an EMBL/GenBank/DDBJ whole genome shotgun (WGS) entry which is preliminary data.</text>
</comment>
<sequence>MSIVVTGASGFVGGAVARSLAESGHQVISLSRTCPDFAEPLTGDIGLPNTRQRPGVWHLDWDIRYPAPEVVKERADAAQAVVHTAGCMNDWMTSSYAHAVNVTGTRNVLDAFPNTRFIHFSCALVYDPQVDLDGAYEESALVTAGRYTSELERSLVEAERVVHRVRPDAVILRPGPIYGAGDRNTMPYILKRVENGVLALPAGGKKRITLCHIDNAVAAVEAAVKNPHINGPINVGDPEPYVLQKAINTILARSESQNIVKFEEMPADLSKLKAWWWERKAKMAGGAKKIEKAMARQNPEALKKARAKARPLLTRFAVRQLVHDRTLNLSRLNTLLGVHPVQGLAPRTGELPEDHE</sequence>
<dbReference type="Gene3D" id="3.40.50.720">
    <property type="entry name" value="NAD(P)-binding Rossmann-like Domain"/>
    <property type="match status" value="1"/>
</dbReference>
<dbReference type="EMBL" id="PNHK01000003">
    <property type="protein sequence ID" value="PMD04972.1"/>
    <property type="molecule type" value="Genomic_DNA"/>
</dbReference>
<evidence type="ECO:0000259" key="1">
    <source>
        <dbReference type="Pfam" id="PF01370"/>
    </source>
</evidence>
<dbReference type="RefSeq" id="WP_102238913.1">
    <property type="nucleotide sequence ID" value="NZ_PNHK01000003.1"/>
</dbReference>
<organism evidence="2 3">
    <name type="scientific">Brevibacterium paucivorans</name>
    <dbReference type="NCBI Taxonomy" id="170994"/>
    <lineage>
        <taxon>Bacteria</taxon>
        <taxon>Bacillati</taxon>
        <taxon>Actinomycetota</taxon>
        <taxon>Actinomycetes</taxon>
        <taxon>Micrococcales</taxon>
        <taxon>Brevibacteriaceae</taxon>
        <taxon>Brevibacterium</taxon>
    </lineage>
</organism>